<dbReference type="AlphaFoldDB" id="A0A7X0J0T3"/>
<evidence type="ECO:0008006" key="4">
    <source>
        <dbReference type="Google" id="ProtNLM"/>
    </source>
</evidence>
<sequence length="663" mass="74876">MKNFYKYVISAVFTFSTLAVSAQNLASKIPSDALIVVTLKGDNLTRLMSVKEFNNTFVGKEITDKLAGSAKGNFKTIEDFGFNLSSTFYYYNRGNDSVSYNCVLAPVKNAGQLDQLFNGAEKSFTQNGKLRTFYSRDSTEVMVWNEEIMLFVKSDGKESYFSRPDVSKRLGLTTPFDPTVIDTVQAATAATDSAVVMTEPVIQEPVVPKKTITRKSQRIHVKNKKRHVLKRKPAKKKTIQIEEPRIEQYAPDSTAYATADTARYSETIDTALANSYLKNDRIKKAETARWTKKMISGYFEKSDQSSILTNKDFIKSIDQKAEATVWISNAVKLMNTYVPGSYLKGINILNGYGSANIKLYLEKSAIRMRSEITFSNEMAAVFRKLNKRKLNRKFFNYINEDKLIGYMGYAMDSKAYLEEYPKLMSKMYDSVYKDEVALATDLFSLLVDEEAVSKVIKGDGLFVFNGLSQKDKTYQTYEYNEQNFETKTVTKTKKETLPDFLLMVSTEDTRLINKLIAYGVKKNAVKDQQNYYELAISKSPMPLYFTIQDGIIFLGTNADEMKQIANHQYHGNLSGRHKKILSGSNFAAYFSAKKLAGKIPAEEIGNPEKLAKTNKVLSSLGDIYIKSDPINGNVFSGEISMDTPAQQQNALKYLFSIIDDTRK</sequence>
<dbReference type="EMBL" id="JACHCC010000002">
    <property type="protein sequence ID" value="MBB6498713.1"/>
    <property type="molecule type" value="Genomic_DNA"/>
</dbReference>
<name>A0A7X0J0T3_9SPHI</name>
<proteinExistence type="predicted"/>
<dbReference type="Proteomes" id="UP000521017">
    <property type="component" value="Unassembled WGS sequence"/>
</dbReference>
<accession>A0A7X0J0T3</accession>
<feature type="chain" id="PRO_5031162216" description="DUF4836 family protein" evidence="1">
    <location>
        <begin position="23"/>
        <end position="663"/>
    </location>
</feature>
<protein>
    <recommendedName>
        <fullName evidence="4">DUF4836 family protein</fullName>
    </recommendedName>
</protein>
<comment type="caution">
    <text evidence="2">The sequence shown here is derived from an EMBL/GenBank/DDBJ whole genome shotgun (WGS) entry which is preliminary data.</text>
</comment>
<dbReference type="RefSeq" id="WP_184623089.1">
    <property type="nucleotide sequence ID" value="NZ_JACHCC010000002.1"/>
</dbReference>
<gene>
    <name evidence="2" type="ORF">HDF25_000850</name>
</gene>
<feature type="signal peptide" evidence="1">
    <location>
        <begin position="1"/>
        <end position="22"/>
    </location>
</feature>
<organism evidence="2 3">
    <name type="scientific">Pedobacter cryoconitis</name>
    <dbReference type="NCBI Taxonomy" id="188932"/>
    <lineage>
        <taxon>Bacteria</taxon>
        <taxon>Pseudomonadati</taxon>
        <taxon>Bacteroidota</taxon>
        <taxon>Sphingobacteriia</taxon>
        <taxon>Sphingobacteriales</taxon>
        <taxon>Sphingobacteriaceae</taxon>
        <taxon>Pedobacter</taxon>
    </lineage>
</organism>
<evidence type="ECO:0000313" key="2">
    <source>
        <dbReference type="EMBL" id="MBB6498713.1"/>
    </source>
</evidence>
<evidence type="ECO:0000256" key="1">
    <source>
        <dbReference type="SAM" id="SignalP"/>
    </source>
</evidence>
<keyword evidence="1" id="KW-0732">Signal</keyword>
<evidence type="ECO:0000313" key="3">
    <source>
        <dbReference type="Proteomes" id="UP000521017"/>
    </source>
</evidence>
<reference evidence="2 3" key="1">
    <citation type="submission" date="2020-08" db="EMBL/GenBank/DDBJ databases">
        <title>Genomic Encyclopedia of Type Strains, Phase IV (KMG-V): Genome sequencing to study the core and pangenomes of soil and plant-associated prokaryotes.</title>
        <authorList>
            <person name="Whitman W."/>
        </authorList>
    </citation>
    <scope>NUCLEOTIDE SEQUENCE [LARGE SCALE GENOMIC DNA]</scope>
    <source>
        <strain evidence="2 3">M2T3</strain>
    </source>
</reference>